<organism evidence="1 2">
    <name type="scientific">Nitrospira defluvii</name>
    <dbReference type="NCBI Taxonomy" id="330214"/>
    <lineage>
        <taxon>Bacteria</taxon>
        <taxon>Pseudomonadati</taxon>
        <taxon>Nitrospirota</taxon>
        <taxon>Nitrospiria</taxon>
        <taxon>Nitrospirales</taxon>
        <taxon>Nitrospiraceae</taxon>
        <taxon>Nitrospira</taxon>
    </lineage>
</organism>
<gene>
    <name evidence="1" type="ORF">NSPZN2_30611</name>
</gene>
<dbReference type="InterPro" id="IPR013406">
    <property type="entry name" value="CHP02574_addiction_mod"/>
</dbReference>
<evidence type="ECO:0000313" key="1">
    <source>
        <dbReference type="EMBL" id="CAE6760308.1"/>
    </source>
</evidence>
<name>A0ABM8RM58_9BACT</name>
<comment type="caution">
    <text evidence="1">The sequence shown here is derived from an EMBL/GenBank/DDBJ whole genome shotgun (WGS) entry which is preliminary data.</text>
</comment>
<evidence type="ECO:0008006" key="3">
    <source>
        <dbReference type="Google" id="ProtNLM"/>
    </source>
</evidence>
<dbReference type="Proteomes" id="UP000675880">
    <property type="component" value="Unassembled WGS sequence"/>
</dbReference>
<keyword evidence="2" id="KW-1185">Reference proteome</keyword>
<dbReference type="RefSeq" id="WP_213042750.1">
    <property type="nucleotide sequence ID" value="NZ_CAJNBJ010000016.1"/>
</dbReference>
<accession>A0ABM8RM58</accession>
<dbReference type="Pfam" id="PF09720">
    <property type="entry name" value="Unstab_antitox"/>
    <property type="match status" value="1"/>
</dbReference>
<evidence type="ECO:0000313" key="2">
    <source>
        <dbReference type="Proteomes" id="UP000675880"/>
    </source>
</evidence>
<proteinExistence type="predicted"/>
<protein>
    <recommendedName>
        <fullName evidence="3">Addiction module protein</fullName>
    </recommendedName>
</protein>
<sequence length="79" mass="9518">MPKIFPTPPPGFDDLTVEERIDFVQSLWDRIATTPEQVPVPEWHRRIIRERLKAYREHPVAGRSWTEVRADIERKLRER</sequence>
<dbReference type="EMBL" id="CAJNBJ010000016">
    <property type="protein sequence ID" value="CAE6760308.1"/>
    <property type="molecule type" value="Genomic_DNA"/>
</dbReference>
<reference evidence="1 2" key="1">
    <citation type="submission" date="2021-02" db="EMBL/GenBank/DDBJ databases">
        <authorList>
            <person name="Han P."/>
        </authorList>
    </citation>
    <scope>NUCLEOTIDE SEQUENCE [LARGE SCALE GENOMIC DNA]</scope>
    <source>
        <strain evidence="1">Candidatus Nitrospira sp. ZN2</strain>
    </source>
</reference>
<dbReference type="NCBIfam" id="TIGR02574">
    <property type="entry name" value="stabl_TIGR02574"/>
    <property type="match status" value="1"/>
</dbReference>